<dbReference type="InterPro" id="IPR036573">
    <property type="entry name" value="CBM_sf_5/12"/>
</dbReference>
<dbReference type="GO" id="GO:0008843">
    <property type="term" value="F:endochitinase activity"/>
    <property type="evidence" value="ECO:0007669"/>
    <property type="project" value="UniProtKB-EC"/>
</dbReference>
<organism evidence="12 13">
    <name type="scientific">Phellinidium pouzarii</name>
    <dbReference type="NCBI Taxonomy" id="167371"/>
    <lineage>
        <taxon>Eukaryota</taxon>
        <taxon>Fungi</taxon>
        <taxon>Dikarya</taxon>
        <taxon>Basidiomycota</taxon>
        <taxon>Agaricomycotina</taxon>
        <taxon>Agaricomycetes</taxon>
        <taxon>Hymenochaetales</taxon>
        <taxon>Hymenochaetaceae</taxon>
        <taxon>Phellinidium</taxon>
    </lineage>
</organism>
<evidence type="ECO:0000313" key="12">
    <source>
        <dbReference type="EMBL" id="THH07633.1"/>
    </source>
</evidence>
<dbReference type="Proteomes" id="UP000308199">
    <property type="component" value="Unassembled WGS sequence"/>
</dbReference>
<evidence type="ECO:0000256" key="1">
    <source>
        <dbReference type="ARBA" id="ARBA00000822"/>
    </source>
</evidence>
<keyword evidence="6 8" id="KW-0326">Glycosidase</keyword>
<accession>A0A4V3XCY2</accession>
<evidence type="ECO:0000256" key="4">
    <source>
        <dbReference type="ARBA" id="ARBA00023024"/>
    </source>
</evidence>
<dbReference type="PROSITE" id="PS01095">
    <property type="entry name" value="GH18_1"/>
    <property type="match status" value="1"/>
</dbReference>
<evidence type="ECO:0000256" key="8">
    <source>
        <dbReference type="RuleBase" id="RU000489"/>
    </source>
</evidence>
<keyword evidence="5" id="KW-0119">Carbohydrate metabolism</keyword>
<feature type="domain" description="GH18" evidence="11">
    <location>
        <begin position="48"/>
        <end position="339"/>
    </location>
</feature>
<dbReference type="Pfam" id="PF02839">
    <property type="entry name" value="CBM_5_12"/>
    <property type="match status" value="1"/>
</dbReference>
<reference evidence="12 13" key="1">
    <citation type="submission" date="2019-02" db="EMBL/GenBank/DDBJ databases">
        <title>Genome sequencing of the rare red list fungi Phellinidium pouzarii.</title>
        <authorList>
            <person name="Buettner E."/>
            <person name="Kellner H."/>
        </authorList>
    </citation>
    <scope>NUCLEOTIDE SEQUENCE [LARGE SCALE GENOMIC DNA]</scope>
    <source>
        <strain evidence="12 13">DSM 108285</strain>
    </source>
</reference>
<keyword evidence="10" id="KW-0732">Signal</keyword>
<dbReference type="PANTHER" id="PTHR45708:SF49">
    <property type="entry name" value="ENDOCHITINASE"/>
    <property type="match status" value="1"/>
</dbReference>
<dbReference type="Gene3D" id="2.10.10.20">
    <property type="entry name" value="Carbohydrate-binding module superfamily 5/12"/>
    <property type="match status" value="1"/>
</dbReference>
<comment type="caution">
    <text evidence="12">The sequence shown here is derived from an EMBL/GenBank/DDBJ whole genome shotgun (WGS) entry which is preliminary data.</text>
</comment>
<dbReference type="EMBL" id="SGPK01000133">
    <property type="protein sequence ID" value="THH07633.1"/>
    <property type="molecule type" value="Genomic_DNA"/>
</dbReference>
<dbReference type="GO" id="GO:0005576">
    <property type="term" value="C:extracellular region"/>
    <property type="evidence" value="ECO:0007669"/>
    <property type="project" value="InterPro"/>
</dbReference>
<dbReference type="GO" id="GO:0006032">
    <property type="term" value="P:chitin catabolic process"/>
    <property type="evidence" value="ECO:0007669"/>
    <property type="project" value="UniProtKB-KW"/>
</dbReference>
<feature type="chain" id="PRO_5020985572" description="chitinase" evidence="10">
    <location>
        <begin position="25"/>
        <end position="396"/>
    </location>
</feature>
<evidence type="ECO:0000313" key="13">
    <source>
        <dbReference type="Proteomes" id="UP000308199"/>
    </source>
</evidence>
<keyword evidence="13" id="KW-1185">Reference proteome</keyword>
<gene>
    <name evidence="12" type="ORF">EW145_g3238</name>
</gene>
<evidence type="ECO:0000256" key="5">
    <source>
        <dbReference type="ARBA" id="ARBA00023277"/>
    </source>
</evidence>
<dbReference type="SUPFAM" id="SSF51055">
    <property type="entry name" value="Carbohydrate binding domain"/>
    <property type="match status" value="1"/>
</dbReference>
<comment type="similarity">
    <text evidence="9">Belongs to the glycosyl hydrolase 18 family.</text>
</comment>
<evidence type="ECO:0000256" key="9">
    <source>
        <dbReference type="RuleBase" id="RU004453"/>
    </source>
</evidence>
<name>A0A4V3XCY2_9AGAM</name>
<dbReference type="OrthoDB" id="3012298at2759"/>
<evidence type="ECO:0000256" key="7">
    <source>
        <dbReference type="ARBA" id="ARBA00023326"/>
    </source>
</evidence>
<dbReference type="Gene3D" id="3.20.20.80">
    <property type="entry name" value="Glycosidases"/>
    <property type="match status" value="1"/>
</dbReference>
<protein>
    <recommendedName>
        <fullName evidence="2">chitinase</fullName>
        <ecNumber evidence="2">3.2.1.14</ecNumber>
    </recommendedName>
</protein>
<evidence type="ECO:0000256" key="2">
    <source>
        <dbReference type="ARBA" id="ARBA00012729"/>
    </source>
</evidence>
<feature type="signal peptide" evidence="10">
    <location>
        <begin position="1"/>
        <end position="24"/>
    </location>
</feature>
<dbReference type="InterPro" id="IPR003610">
    <property type="entry name" value="CBM5/12"/>
</dbReference>
<dbReference type="CDD" id="cd00598">
    <property type="entry name" value="GH18_chitinase-like"/>
    <property type="match status" value="1"/>
</dbReference>
<dbReference type="EC" id="3.2.1.14" evidence="2"/>
<evidence type="ECO:0000256" key="10">
    <source>
        <dbReference type="SAM" id="SignalP"/>
    </source>
</evidence>
<dbReference type="AlphaFoldDB" id="A0A4V3XCY2"/>
<dbReference type="GO" id="GO:0000272">
    <property type="term" value="P:polysaccharide catabolic process"/>
    <property type="evidence" value="ECO:0007669"/>
    <property type="project" value="UniProtKB-KW"/>
</dbReference>
<dbReference type="InterPro" id="IPR001579">
    <property type="entry name" value="Glyco_hydro_18_chit_AS"/>
</dbReference>
<proteinExistence type="inferred from homology"/>
<evidence type="ECO:0000259" key="11">
    <source>
        <dbReference type="PROSITE" id="PS51910"/>
    </source>
</evidence>
<evidence type="ECO:0000256" key="3">
    <source>
        <dbReference type="ARBA" id="ARBA00022801"/>
    </source>
</evidence>
<evidence type="ECO:0000256" key="6">
    <source>
        <dbReference type="ARBA" id="ARBA00023295"/>
    </source>
</evidence>
<dbReference type="SUPFAM" id="SSF51445">
    <property type="entry name" value="(Trans)glycosidases"/>
    <property type="match status" value="1"/>
</dbReference>
<dbReference type="GO" id="GO:0030246">
    <property type="term" value="F:carbohydrate binding"/>
    <property type="evidence" value="ECO:0007669"/>
    <property type="project" value="InterPro"/>
</dbReference>
<keyword evidence="4" id="KW-0146">Chitin degradation</keyword>
<dbReference type="PANTHER" id="PTHR45708">
    <property type="entry name" value="ENDOCHITINASE"/>
    <property type="match status" value="1"/>
</dbReference>
<dbReference type="InterPro" id="IPR050542">
    <property type="entry name" value="Glycosyl_Hydrlase18_Chitinase"/>
</dbReference>
<dbReference type="PROSITE" id="PS51910">
    <property type="entry name" value="GH18_2"/>
    <property type="match status" value="1"/>
</dbReference>
<comment type="catalytic activity">
    <reaction evidence="1">
        <text>Random endo-hydrolysis of N-acetyl-beta-D-glucosaminide (1-&gt;4)-beta-linkages in chitin and chitodextrins.</text>
        <dbReference type="EC" id="3.2.1.14"/>
    </reaction>
</comment>
<dbReference type="CDD" id="cd12215">
    <property type="entry name" value="ChiC_BD"/>
    <property type="match status" value="1"/>
</dbReference>
<dbReference type="SMART" id="SM00495">
    <property type="entry name" value="ChtBD3"/>
    <property type="match status" value="1"/>
</dbReference>
<keyword evidence="7" id="KW-0624">Polysaccharide degradation</keyword>
<sequence>MFSRTLSLLLVPFFSLAHLATVFSLPADVNGLNDNARKILSRATPAAPHFVVYSDEWVSGENGPPDVSEINGFNVFALSFLLTSGPADQAEEWVEIGASSRSSIKAQYEAAGIKLIVSVFGATDAPTSSGADPTDTANTVAAWVIANDLDGVDIDYEDFNAIDAGDGKAEAWLTTFTQQLRVKLPQGTYLLTHAPVAPWFSPGKFGGGAYLTVDKNVGSLIDWYNVQFYNQGTSEYTTCSGLLTASSSTWPESALFQIAASGVSLDKLVIGKPATASDASNGFISPSTLATCLSQAKSQGWDAGAMVWEFPDAAASWIATVRSDSWPVTSTSSGSSPTSTPTSGSCGGVAAWSSTAVYVGGDQASYNGQLWTAKWWTEGDVPGGAAGVWTDDGACS</sequence>
<dbReference type="InterPro" id="IPR001223">
    <property type="entry name" value="Glyco_hydro18_cat"/>
</dbReference>
<dbReference type="Pfam" id="PF00704">
    <property type="entry name" value="Glyco_hydro_18"/>
    <property type="match status" value="1"/>
</dbReference>
<dbReference type="InterPro" id="IPR017853">
    <property type="entry name" value="GH"/>
</dbReference>
<keyword evidence="3 8" id="KW-0378">Hydrolase</keyword>